<name>M1WVF0_PSEP2</name>
<protein>
    <submittedName>
        <fullName evidence="1">Uncharacterized protein</fullName>
    </submittedName>
</protein>
<accession>M1WVF0</accession>
<organism evidence="1 2">
    <name type="scientific">Pseudodesulfovibrio piezophilus (strain DSM 21447 / JCM 15486 / C1TLV30)</name>
    <name type="common">Desulfovibrio piezophilus</name>
    <dbReference type="NCBI Taxonomy" id="1322246"/>
    <lineage>
        <taxon>Bacteria</taxon>
        <taxon>Pseudomonadati</taxon>
        <taxon>Thermodesulfobacteriota</taxon>
        <taxon>Desulfovibrionia</taxon>
        <taxon>Desulfovibrionales</taxon>
        <taxon>Desulfovibrionaceae</taxon>
    </lineage>
</organism>
<dbReference type="EMBL" id="FO203427">
    <property type="protein sequence ID" value="CCH48378.1"/>
    <property type="molecule type" value="Genomic_DNA"/>
</dbReference>
<proteinExistence type="predicted"/>
<dbReference type="Proteomes" id="UP000011724">
    <property type="component" value="Chromosome"/>
</dbReference>
<dbReference type="AlphaFoldDB" id="M1WVF0"/>
<dbReference type="STRING" id="1322246.BN4_11141"/>
<dbReference type="HOGENOM" id="CLU_3079206_0_0_7"/>
<evidence type="ECO:0000313" key="1">
    <source>
        <dbReference type="EMBL" id="CCH48378.1"/>
    </source>
</evidence>
<dbReference type="PATRIC" id="fig|879567.3.peg.1175"/>
<dbReference type="KEGG" id="dpi:BN4_11141"/>
<reference evidence="1 2" key="1">
    <citation type="journal article" date="2013" name="PLoS ONE">
        <title>The first genomic and proteomic characterization of a deep-sea sulfate reducer: insights into the piezophilic lifestyle of Desulfovibrio piezophilus.</title>
        <authorList>
            <person name="Pradel N."/>
            <person name="Ji B."/>
            <person name="Gimenez G."/>
            <person name="Talla E."/>
            <person name="Lenoble P."/>
            <person name="Garel M."/>
            <person name="Tamburini C."/>
            <person name="Fourquet P."/>
            <person name="Lebrun R."/>
            <person name="Bertin P."/>
            <person name="Denis Y."/>
            <person name="Pophillat M."/>
            <person name="Barbe V."/>
            <person name="Ollivier B."/>
            <person name="Dolla A."/>
        </authorList>
    </citation>
    <scope>NUCLEOTIDE SEQUENCE [LARGE SCALE GENOMIC DNA]</scope>
    <source>
        <strain evidence="2">DSM 10523 / SB164P1</strain>
    </source>
</reference>
<keyword evidence="2" id="KW-1185">Reference proteome</keyword>
<gene>
    <name evidence="1" type="ordered locus">BN4_11141</name>
</gene>
<reference evidence="2" key="2">
    <citation type="journal article" date="2013" name="Stand. Genomic Sci.">
        <title>Complete genome sequence of Desulfocapsa sulfexigens, a marine deltaproteobacterium specialized in disproportionating inorganic sulfur compounds.</title>
        <authorList>
            <person name="Finster K.W."/>
            <person name="Kjeldsen K.U."/>
            <person name="Kube M."/>
            <person name="Reinhardt R."/>
            <person name="Mussmann M."/>
            <person name="Amann R."/>
            <person name="Schreiber L."/>
        </authorList>
    </citation>
    <scope>NUCLEOTIDE SEQUENCE [LARGE SCALE GENOMIC DNA]</scope>
    <source>
        <strain evidence="2">DSM 10523 / SB164P1</strain>
    </source>
</reference>
<evidence type="ECO:0000313" key="2">
    <source>
        <dbReference type="Proteomes" id="UP000011724"/>
    </source>
</evidence>
<sequence>MWFGRCIDFLERHGMPFDFLPENLRPAVLDTAPPSYSFKVNKREVFQEKQVK</sequence>